<evidence type="ECO:0000313" key="2">
    <source>
        <dbReference type="EMBL" id="KUH59365.1"/>
    </source>
</evidence>
<organism evidence="2 3">
    <name type="scientific">Tractidigestivibacter scatoligenes</name>
    <name type="common">Olsenella scatoligenes</name>
    <dbReference type="NCBI Taxonomy" id="1299998"/>
    <lineage>
        <taxon>Bacteria</taxon>
        <taxon>Bacillati</taxon>
        <taxon>Actinomycetota</taxon>
        <taxon>Coriobacteriia</taxon>
        <taxon>Coriobacteriales</taxon>
        <taxon>Atopobiaceae</taxon>
        <taxon>Tractidigestivibacter</taxon>
    </lineage>
</organism>
<keyword evidence="3" id="KW-1185">Reference proteome</keyword>
<accession>A0A100YX88</accession>
<dbReference type="SUPFAM" id="SSF50475">
    <property type="entry name" value="FMN-binding split barrel"/>
    <property type="match status" value="1"/>
</dbReference>
<dbReference type="EMBL" id="LOJF01000001">
    <property type="protein sequence ID" value="KUH59365.1"/>
    <property type="molecule type" value="Genomic_DNA"/>
</dbReference>
<dbReference type="Gene3D" id="2.30.110.10">
    <property type="entry name" value="Electron Transport, Fmn-binding Protein, Chain A"/>
    <property type="match status" value="1"/>
</dbReference>
<dbReference type="InterPro" id="IPR012349">
    <property type="entry name" value="Split_barrel_FMN-bd"/>
</dbReference>
<feature type="domain" description="Pyridoxamine 5'-phosphate oxidase N-terminal" evidence="1">
    <location>
        <begin position="29"/>
        <end position="153"/>
    </location>
</feature>
<gene>
    <name evidence="2" type="ORF">AUL39_03335</name>
</gene>
<comment type="caution">
    <text evidence="2">The sequence shown here is derived from an EMBL/GenBank/DDBJ whole genome shotgun (WGS) entry which is preliminary data.</text>
</comment>
<dbReference type="InterPro" id="IPR011576">
    <property type="entry name" value="Pyridox_Oxase_N"/>
</dbReference>
<dbReference type="AlphaFoldDB" id="A0A100YX88"/>
<dbReference type="OrthoDB" id="3255142at2"/>
<reference evidence="2 3" key="1">
    <citation type="submission" date="2015-12" db="EMBL/GenBank/DDBJ databases">
        <title>Draft Genome Sequence of Olsenella scatoligenes SK9K4T; a Producer of 3-Methylindole- (skatole) and 4-Methylphenol- (p-cresol) Isolated from Pig Feces.</title>
        <authorList>
            <person name="Li X."/>
            <person name="Borg B."/>
            <person name="Canibe N."/>
        </authorList>
    </citation>
    <scope>NUCLEOTIDE SEQUENCE [LARGE SCALE GENOMIC DNA]</scope>
    <source>
        <strain evidence="2 3">SK9K4</strain>
    </source>
</reference>
<dbReference type="STRING" id="1299998.AUL39_03335"/>
<dbReference type="Pfam" id="PF01243">
    <property type="entry name" value="PNPOx_N"/>
    <property type="match status" value="1"/>
</dbReference>
<name>A0A100YX88_TRASO</name>
<sequence>MTPEEFDEAAEYWTKGDATSARMPEDELRKAIDAFLGEHQICAMATASADLVRCTPLEYTYRDGKFWIFSEGGLKFHALKENRNVCLAVFEPSYEFGRLESVQVTGTAEVVDPMSEKFSRAAAEKKLTGEKLEKMRTVLHLIEVTPTRIDYLCSTLRKRGFGVRQWIEL</sequence>
<proteinExistence type="predicted"/>
<dbReference type="RefSeq" id="WP_059053588.1">
    <property type="nucleotide sequence ID" value="NZ_LOJF01000001.1"/>
</dbReference>
<evidence type="ECO:0000313" key="3">
    <source>
        <dbReference type="Proteomes" id="UP000054078"/>
    </source>
</evidence>
<dbReference type="Proteomes" id="UP000054078">
    <property type="component" value="Unassembled WGS sequence"/>
</dbReference>
<evidence type="ECO:0000259" key="1">
    <source>
        <dbReference type="Pfam" id="PF01243"/>
    </source>
</evidence>
<protein>
    <recommendedName>
        <fullName evidence="1">Pyridoxamine 5'-phosphate oxidase N-terminal domain-containing protein</fullName>
    </recommendedName>
</protein>